<keyword evidence="4" id="KW-1185">Reference proteome</keyword>
<evidence type="ECO:0000313" key="3">
    <source>
        <dbReference type="EMBL" id="MBB4906265.1"/>
    </source>
</evidence>
<sequence>MSVQPIMLVWRRQSAWSQASDRLKRQISRSRVVALALAIVGAVLGTAAAEMIKEHVLPGRIVAAAAAVALALASIAVRVTSPSVVRDWTRARSMAEALKSDAYCYLSRTGPFVGDDRDEVALRRLDELGELAGDLVRYITGIEPAERPLPDVHDVDTYVSVRVEGQITGYYRPRARLMAGRVRLARRLEMGLGIMAAAFGAVVAIFPTMGLSAWIGVLTTVATAIAAHASGSRFEYQQIEFTRTAEELERLSAGYTAADKEQLDADEFVQACEQVISIQNESWMVRLSTEHPAT</sequence>
<gene>
    <name evidence="3" type="ORF">FHR82_002482</name>
</gene>
<dbReference type="EMBL" id="JACHJQ010000002">
    <property type="protein sequence ID" value="MBB4906265.1"/>
    <property type="molecule type" value="Genomic_DNA"/>
</dbReference>
<dbReference type="InterPro" id="IPR025325">
    <property type="entry name" value="DUF4231"/>
</dbReference>
<dbReference type="Proteomes" id="UP000520767">
    <property type="component" value="Unassembled WGS sequence"/>
</dbReference>
<feature type="domain" description="SMODS and SLOG-associating 2TM effector" evidence="2">
    <location>
        <begin position="158"/>
        <end position="283"/>
    </location>
</feature>
<keyword evidence="1" id="KW-0812">Transmembrane</keyword>
<dbReference type="NCBIfam" id="NF033634">
    <property type="entry name" value="SLATT_1"/>
    <property type="match status" value="1"/>
</dbReference>
<proteinExistence type="predicted"/>
<protein>
    <recommendedName>
        <fullName evidence="2">SMODS and SLOG-associating 2TM effector domain-containing protein</fullName>
    </recommendedName>
</protein>
<name>A0A7W7Q3C4_9PSEU</name>
<evidence type="ECO:0000313" key="4">
    <source>
        <dbReference type="Proteomes" id="UP000520767"/>
    </source>
</evidence>
<dbReference type="Pfam" id="PF14015">
    <property type="entry name" value="DUF4231"/>
    <property type="match status" value="1"/>
</dbReference>
<feature type="transmembrane region" description="Helical" evidence="1">
    <location>
        <begin position="59"/>
        <end position="80"/>
    </location>
</feature>
<keyword evidence="1" id="KW-1133">Transmembrane helix</keyword>
<evidence type="ECO:0000259" key="2">
    <source>
        <dbReference type="Pfam" id="PF18181"/>
    </source>
</evidence>
<dbReference type="Pfam" id="PF18181">
    <property type="entry name" value="SLATT_1"/>
    <property type="match status" value="1"/>
</dbReference>
<feature type="transmembrane region" description="Helical" evidence="1">
    <location>
        <begin position="188"/>
        <end position="206"/>
    </location>
</feature>
<dbReference type="AlphaFoldDB" id="A0A7W7Q3C4"/>
<comment type="caution">
    <text evidence="3">The sequence shown here is derived from an EMBL/GenBank/DDBJ whole genome shotgun (WGS) entry which is preliminary data.</text>
</comment>
<reference evidence="3 4" key="1">
    <citation type="submission" date="2020-08" db="EMBL/GenBank/DDBJ databases">
        <title>Genomic Encyclopedia of Type Strains, Phase III (KMG-III): the genomes of soil and plant-associated and newly described type strains.</title>
        <authorList>
            <person name="Whitman W."/>
        </authorList>
    </citation>
    <scope>NUCLEOTIDE SEQUENCE [LARGE SCALE GENOMIC DNA]</scope>
    <source>
        <strain evidence="3 4">CECT 8960</strain>
    </source>
</reference>
<dbReference type="RefSeq" id="WP_184810361.1">
    <property type="nucleotide sequence ID" value="NZ_JACHJQ010000002.1"/>
</dbReference>
<dbReference type="InterPro" id="IPR040884">
    <property type="entry name" value="SLATT_1"/>
</dbReference>
<keyword evidence="1" id="KW-0472">Membrane</keyword>
<accession>A0A7W7Q3C4</accession>
<evidence type="ECO:0000256" key="1">
    <source>
        <dbReference type="SAM" id="Phobius"/>
    </source>
</evidence>
<organism evidence="3 4">
    <name type="scientific">Actinophytocola algeriensis</name>
    <dbReference type="NCBI Taxonomy" id="1768010"/>
    <lineage>
        <taxon>Bacteria</taxon>
        <taxon>Bacillati</taxon>
        <taxon>Actinomycetota</taxon>
        <taxon>Actinomycetes</taxon>
        <taxon>Pseudonocardiales</taxon>
        <taxon>Pseudonocardiaceae</taxon>
    </lineage>
</organism>
<feature type="transmembrane region" description="Helical" evidence="1">
    <location>
        <begin position="212"/>
        <end position="229"/>
    </location>
</feature>